<proteinExistence type="predicted"/>
<dbReference type="EMBL" id="LJSX01000006">
    <property type="protein sequence ID" value="KPQ11709.1"/>
    <property type="molecule type" value="Genomic_DNA"/>
</dbReference>
<dbReference type="PANTHER" id="PTHR39327">
    <property type="match status" value="1"/>
</dbReference>
<name>A0A0P7X909_9HYPH</name>
<organism evidence="2 4">
    <name type="scientific">Saliniramus fredricksonii</name>
    <dbReference type="NCBI Taxonomy" id="1653334"/>
    <lineage>
        <taxon>Bacteria</taxon>
        <taxon>Pseudomonadati</taxon>
        <taxon>Pseudomonadota</taxon>
        <taxon>Alphaproteobacteria</taxon>
        <taxon>Hyphomicrobiales</taxon>
        <taxon>Salinarimonadaceae</taxon>
        <taxon>Saliniramus</taxon>
    </lineage>
</organism>
<keyword evidence="1" id="KW-0732">Signal</keyword>
<evidence type="ECO:0000313" key="5">
    <source>
        <dbReference type="Proteomes" id="UP000182800"/>
    </source>
</evidence>
<feature type="signal peptide" evidence="1">
    <location>
        <begin position="1"/>
        <end position="26"/>
    </location>
</feature>
<dbReference type="STRING" id="1653334.GA0071312_1352"/>
<gene>
    <name evidence="3" type="ORF">GA0071312_1352</name>
    <name evidence="2" type="ORF">HLUCCO17_05845</name>
</gene>
<accession>A0A0P7X909</accession>
<dbReference type="Gene3D" id="3.10.620.30">
    <property type="match status" value="1"/>
</dbReference>
<keyword evidence="5" id="KW-1185">Reference proteome</keyword>
<evidence type="ECO:0000313" key="2">
    <source>
        <dbReference type="EMBL" id="KPQ11709.1"/>
    </source>
</evidence>
<sequence length="213" mass="23424">MLLTMSKRAAIFALAIGTFLALPVLADARETMQASGAGNAGVPIEQGSASPIAGWVDFCRQHPQECRVDMSEAAIITLTRDNWALINEINRAVNGEIIARTDMELYGTPDHWTFPDSGYGDCEDYQLLKRKRLADAGLSRRAMRMTVVIDEQGEGHAVLMVRTDRGDFILDNVTDEVVSWHETPYVYVSRESQHATAWTSLGHTSAPTATAAR</sequence>
<dbReference type="Proteomes" id="UP000050497">
    <property type="component" value="Unassembled WGS sequence"/>
</dbReference>
<dbReference type="AlphaFoldDB" id="A0A0P7X909"/>
<comment type="caution">
    <text evidence="2">The sequence shown here is derived from an EMBL/GenBank/DDBJ whole genome shotgun (WGS) entry which is preliminary data.</text>
</comment>
<protein>
    <submittedName>
        <fullName evidence="3">Predicted transglutaminase-like cysteine proteinase</fullName>
    </submittedName>
    <submittedName>
        <fullName evidence="2">Putative periplasmic protein</fullName>
    </submittedName>
</protein>
<dbReference type="InterPro" id="IPR010319">
    <property type="entry name" value="Transglutaminase-like_Cys_pept"/>
</dbReference>
<dbReference type="RefSeq" id="WP_165603977.1">
    <property type="nucleotide sequence ID" value="NZ_FMBM01000002.1"/>
</dbReference>
<dbReference type="Proteomes" id="UP000182800">
    <property type="component" value="Unassembled WGS sequence"/>
</dbReference>
<reference evidence="3 5" key="2">
    <citation type="submission" date="2016-08" db="EMBL/GenBank/DDBJ databases">
        <authorList>
            <person name="Varghese N."/>
            <person name="Submissions Spin"/>
        </authorList>
    </citation>
    <scope>NUCLEOTIDE SEQUENCE [LARGE SCALE GENOMIC DNA]</scope>
    <source>
        <strain evidence="3 5">HL-109</strain>
    </source>
</reference>
<evidence type="ECO:0000313" key="3">
    <source>
        <dbReference type="EMBL" id="SCC80206.1"/>
    </source>
</evidence>
<feature type="chain" id="PRO_5006145159" evidence="1">
    <location>
        <begin position="27"/>
        <end position="213"/>
    </location>
</feature>
<evidence type="ECO:0000313" key="4">
    <source>
        <dbReference type="Proteomes" id="UP000050497"/>
    </source>
</evidence>
<reference evidence="2 4" key="1">
    <citation type="submission" date="2015-09" db="EMBL/GenBank/DDBJ databases">
        <title>Identification and resolution of microdiversity through metagenomic sequencing of parallel consortia.</title>
        <authorList>
            <person name="Nelson W.C."/>
            <person name="Romine M.F."/>
            <person name="Lindemann S.R."/>
        </authorList>
    </citation>
    <scope>NUCLEOTIDE SEQUENCE [LARGE SCALE GENOMIC DNA]</scope>
    <source>
        <strain evidence="2">HL-109</strain>
    </source>
</reference>
<dbReference type="PANTHER" id="PTHR39327:SF1">
    <property type="entry name" value="BLR5470 PROTEIN"/>
    <property type="match status" value="1"/>
</dbReference>
<evidence type="ECO:0000256" key="1">
    <source>
        <dbReference type="SAM" id="SignalP"/>
    </source>
</evidence>
<dbReference type="PATRIC" id="fig|1653334.4.peg.2238"/>
<dbReference type="EMBL" id="FMBM01000002">
    <property type="protein sequence ID" value="SCC80206.1"/>
    <property type="molecule type" value="Genomic_DNA"/>
</dbReference>
<dbReference type="Pfam" id="PF06035">
    <property type="entry name" value="Peptidase_C93"/>
    <property type="match status" value="1"/>
</dbReference>